<dbReference type="GO" id="GO:0046930">
    <property type="term" value="C:pore complex"/>
    <property type="evidence" value="ECO:0007669"/>
    <property type="project" value="UniProtKB-KW"/>
</dbReference>
<dbReference type="PANTHER" id="PTHR11743">
    <property type="entry name" value="VOLTAGE-DEPENDENT ANION-SELECTIVE CHANNEL"/>
    <property type="match status" value="1"/>
</dbReference>
<dbReference type="RefSeq" id="XP_018287361.1">
    <property type="nucleotide sequence ID" value="XM_018439505.1"/>
</dbReference>
<dbReference type="PRINTS" id="PR00185">
    <property type="entry name" value="EUKARYTPORIN"/>
</dbReference>
<dbReference type="InParanoid" id="A0A162ZVQ0"/>
<evidence type="ECO:0008006" key="13">
    <source>
        <dbReference type="Google" id="ProtNLM"/>
    </source>
</evidence>
<dbReference type="OrthoDB" id="7827681at2759"/>
<dbReference type="FunCoup" id="A0A162ZVQ0">
    <property type="interactions" value="351"/>
</dbReference>
<keyword evidence="10" id="KW-0472">Membrane</keyword>
<organism evidence="11 12">
    <name type="scientific">Phycomyces blakesleeanus (strain ATCC 8743b / DSM 1359 / FGSC 10004 / NBRC 33097 / NRRL 1555)</name>
    <dbReference type="NCBI Taxonomy" id="763407"/>
    <lineage>
        <taxon>Eukaryota</taxon>
        <taxon>Fungi</taxon>
        <taxon>Fungi incertae sedis</taxon>
        <taxon>Mucoromycota</taxon>
        <taxon>Mucoromycotina</taxon>
        <taxon>Mucoromycetes</taxon>
        <taxon>Mucorales</taxon>
        <taxon>Phycomycetaceae</taxon>
        <taxon>Phycomyces</taxon>
    </lineage>
</organism>
<dbReference type="GeneID" id="29000411"/>
<dbReference type="InterPro" id="IPR023614">
    <property type="entry name" value="Porin_dom_sf"/>
</dbReference>
<evidence type="ECO:0000256" key="7">
    <source>
        <dbReference type="ARBA" id="ARBA00023065"/>
    </source>
</evidence>
<dbReference type="CDD" id="cd07306">
    <property type="entry name" value="Porin3_VDAC"/>
    <property type="match status" value="1"/>
</dbReference>
<dbReference type="PANTHER" id="PTHR11743:SF70">
    <property type="entry name" value="GH26960P-RELATED"/>
    <property type="match status" value="1"/>
</dbReference>
<keyword evidence="4" id="KW-1134">Transmembrane beta strand</keyword>
<dbReference type="EMBL" id="KV440992">
    <property type="protein sequence ID" value="OAD69321.1"/>
    <property type="molecule type" value="Genomic_DNA"/>
</dbReference>
<evidence type="ECO:0000256" key="4">
    <source>
        <dbReference type="ARBA" id="ARBA00022452"/>
    </source>
</evidence>
<dbReference type="GO" id="GO:0015288">
    <property type="term" value="F:porin activity"/>
    <property type="evidence" value="ECO:0007669"/>
    <property type="project" value="UniProtKB-KW"/>
</dbReference>
<sequence length="283" mass="30056">MSVPVAFNDIGKSAKDLLSKDYPIGGVKLEVKTTAPNGVTFKVNGQRDNKTGIIVGDLETKYADKANGLAFTEAWTTSNHLNGKIELENNLAKGLKLELLTSLLPSVNEKAAKINATYKQPNVHTVATLDVFKTHFSVNSVVGRDGFLVGGEVAYSVLDGKISRYNAAVGYTAKDYGVAVHATNNLSNFAASYYHRVNSDLEASGKASWATNSTNAVALEVGAKLKLDSSAFVKGKIANSGVLGVSYTQALRPGVKVNLGASIDTSRLNENAHKLGLAFTFEN</sequence>
<evidence type="ECO:0000256" key="9">
    <source>
        <dbReference type="ARBA" id="ARBA00023128"/>
    </source>
</evidence>
<dbReference type="FunFam" id="2.40.160.10:FF:000012">
    <property type="entry name" value="Voltage-dependent anion-selective channel"/>
    <property type="match status" value="1"/>
</dbReference>
<evidence type="ECO:0000256" key="2">
    <source>
        <dbReference type="ARBA" id="ARBA00007780"/>
    </source>
</evidence>
<dbReference type="VEuPathDB" id="FungiDB:PHYBLDRAFT_188434"/>
<evidence type="ECO:0000256" key="1">
    <source>
        <dbReference type="ARBA" id="ARBA00004294"/>
    </source>
</evidence>
<reference evidence="12" key="1">
    <citation type="submission" date="2015-06" db="EMBL/GenBank/DDBJ databases">
        <title>Expansion of signal transduction pathways in fungi by whole-genome duplication.</title>
        <authorList>
            <consortium name="DOE Joint Genome Institute"/>
            <person name="Corrochano L.M."/>
            <person name="Kuo A."/>
            <person name="Marcet-Houben M."/>
            <person name="Polaino S."/>
            <person name="Salamov A."/>
            <person name="Villalobos J.M."/>
            <person name="Alvarez M.I."/>
            <person name="Avalos J."/>
            <person name="Benito E.P."/>
            <person name="Benoit I."/>
            <person name="Burger G."/>
            <person name="Camino L.P."/>
            <person name="Canovas D."/>
            <person name="Cerda-Olmedo E."/>
            <person name="Cheng J.-F."/>
            <person name="Dominguez A."/>
            <person name="Elias M."/>
            <person name="Eslava A.P."/>
            <person name="Glaser F."/>
            <person name="Grimwood J."/>
            <person name="Gutierrez G."/>
            <person name="Heitman J."/>
            <person name="Henrissat B."/>
            <person name="Iturriaga E.A."/>
            <person name="Lang B.F."/>
            <person name="Lavin J.L."/>
            <person name="Lee S."/>
            <person name="Li W."/>
            <person name="Lindquist E."/>
            <person name="Lopez-Garcia S."/>
            <person name="Luque E.M."/>
            <person name="Marcos A.T."/>
            <person name="Martin J."/>
            <person name="McCluskey K."/>
            <person name="Medina H.R."/>
            <person name="Miralles-Duran A."/>
            <person name="Miyazaki A."/>
            <person name="Munoz-Torres E."/>
            <person name="Oguiza J.A."/>
            <person name="Ohm R."/>
            <person name="Olmedo M."/>
            <person name="Orejas M."/>
            <person name="Ortiz-Castellanos L."/>
            <person name="Pisabarro A.G."/>
            <person name="Rodriguez-Romero J."/>
            <person name="Ruiz-Herrera J."/>
            <person name="Ruiz-Vazquez R."/>
            <person name="Sanz C."/>
            <person name="Schackwitz W."/>
            <person name="Schmutz J."/>
            <person name="Shahriari M."/>
            <person name="Shelest E."/>
            <person name="Silva-Franco F."/>
            <person name="Soanes D."/>
            <person name="Syed K."/>
            <person name="Tagua V.G."/>
            <person name="Talbot N.J."/>
            <person name="Thon M."/>
            <person name="De vries R.P."/>
            <person name="Wiebenga A."/>
            <person name="Yadav J.S."/>
            <person name="Braun E.L."/>
            <person name="Baker S."/>
            <person name="Garre V."/>
            <person name="Horwitz B."/>
            <person name="Torres-Martinez S."/>
            <person name="Idnurm A."/>
            <person name="Herrera-Estrella A."/>
            <person name="Gabaldon T."/>
            <person name="Grigoriev I.V."/>
        </authorList>
    </citation>
    <scope>NUCLEOTIDE SEQUENCE [LARGE SCALE GENOMIC DNA]</scope>
    <source>
        <strain evidence="12">NRRL 1555(-)</strain>
    </source>
</reference>
<protein>
    <recommendedName>
        <fullName evidence="13">Voltage-dependent ion-selective channel</fullName>
    </recommendedName>
</protein>
<keyword evidence="9" id="KW-0496">Mitochondrion</keyword>
<comment type="similarity">
    <text evidence="2">Belongs to the eukaryotic mitochondrial porin family.</text>
</comment>
<evidence type="ECO:0000256" key="8">
    <source>
        <dbReference type="ARBA" id="ARBA00023114"/>
    </source>
</evidence>
<evidence type="ECO:0000256" key="5">
    <source>
        <dbReference type="ARBA" id="ARBA00022692"/>
    </source>
</evidence>
<name>A0A162ZVQ0_PHYB8</name>
<keyword evidence="3" id="KW-0813">Transport</keyword>
<accession>A0A162ZVQ0</accession>
<evidence type="ECO:0000256" key="6">
    <source>
        <dbReference type="ARBA" id="ARBA00022787"/>
    </source>
</evidence>
<dbReference type="Pfam" id="PF01459">
    <property type="entry name" value="Porin_3"/>
    <property type="match status" value="1"/>
</dbReference>
<dbReference type="Gene3D" id="2.40.160.10">
    <property type="entry name" value="Porin"/>
    <property type="match status" value="1"/>
</dbReference>
<keyword evidence="8" id="KW-0626">Porin</keyword>
<evidence type="ECO:0000256" key="10">
    <source>
        <dbReference type="ARBA" id="ARBA00023136"/>
    </source>
</evidence>
<keyword evidence="7" id="KW-0406">Ion transport</keyword>
<keyword evidence="6" id="KW-1000">Mitochondrion outer membrane</keyword>
<dbReference type="InterPro" id="IPR001925">
    <property type="entry name" value="Porin_Euk"/>
</dbReference>
<dbReference type="GO" id="GO:0005741">
    <property type="term" value="C:mitochondrial outer membrane"/>
    <property type="evidence" value="ECO:0007669"/>
    <property type="project" value="UniProtKB-SubCell"/>
</dbReference>
<proteinExistence type="inferred from homology"/>
<comment type="subcellular location">
    <subcellularLocation>
        <location evidence="1">Mitochondrion outer membrane</location>
    </subcellularLocation>
</comment>
<dbReference type="STRING" id="763407.A0A162ZVQ0"/>
<dbReference type="AlphaFoldDB" id="A0A162ZVQ0"/>
<dbReference type="InterPro" id="IPR027246">
    <property type="entry name" value="Porin_Euk/Tom40"/>
</dbReference>
<evidence type="ECO:0000313" key="12">
    <source>
        <dbReference type="Proteomes" id="UP000077315"/>
    </source>
</evidence>
<evidence type="ECO:0000313" key="11">
    <source>
        <dbReference type="EMBL" id="OAD69321.1"/>
    </source>
</evidence>
<gene>
    <name evidence="11" type="ORF">PHYBLDRAFT_188434</name>
</gene>
<evidence type="ECO:0000256" key="3">
    <source>
        <dbReference type="ARBA" id="ARBA00022448"/>
    </source>
</evidence>
<keyword evidence="12" id="KW-1185">Reference proteome</keyword>
<dbReference type="GO" id="GO:0008308">
    <property type="term" value="F:voltage-gated monoatomic anion channel activity"/>
    <property type="evidence" value="ECO:0007669"/>
    <property type="project" value="InterPro"/>
</dbReference>
<keyword evidence="5" id="KW-0812">Transmembrane</keyword>
<dbReference type="Proteomes" id="UP000077315">
    <property type="component" value="Unassembled WGS sequence"/>
</dbReference>